<evidence type="ECO:0000259" key="23">
    <source>
        <dbReference type="PROSITE" id="PS51199"/>
    </source>
</evidence>
<evidence type="ECO:0000256" key="12">
    <source>
        <dbReference type="ARBA" id="ARBA00022946"/>
    </source>
</evidence>
<gene>
    <name evidence="24" type="ORF">EAG_14880</name>
</gene>
<dbReference type="GO" id="GO:0016787">
    <property type="term" value="F:hydrolase activity"/>
    <property type="evidence" value="ECO:0007669"/>
    <property type="project" value="UniProtKB-KW"/>
</dbReference>
<dbReference type="OrthoDB" id="275278at2759"/>
<keyword evidence="5 21" id="KW-0479">Metal-binding</keyword>
<evidence type="ECO:0000256" key="20">
    <source>
        <dbReference type="ARBA" id="ARBA00075597"/>
    </source>
</evidence>
<dbReference type="InterPro" id="IPR000760">
    <property type="entry name" value="Inositol_monophosphatase-like"/>
</dbReference>
<dbReference type="GO" id="GO:0006264">
    <property type="term" value="P:mitochondrial DNA replication"/>
    <property type="evidence" value="ECO:0007669"/>
    <property type="project" value="TreeGrafter"/>
</dbReference>
<evidence type="ECO:0000256" key="15">
    <source>
        <dbReference type="ARBA" id="ARBA00023136"/>
    </source>
</evidence>
<dbReference type="STRING" id="104421.E2B0V9"/>
<dbReference type="PANTHER" id="PTHR12873:SF0">
    <property type="entry name" value="TWINKLE MTDNA HELICASE"/>
    <property type="match status" value="1"/>
</dbReference>
<feature type="binding site" evidence="21">
    <location>
        <position position="149"/>
    </location>
    <ligand>
        <name>Mg(2+)</name>
        <dbReference type="ChEBI" id="CHEBI:18420"/>
        <label>1</label>
        <note>catalytic</note>
    </ligand>
</feature>
<evidence type="ECO:0000256" key="17">
    <source>
        <dbReference type="ARBA" id="ARBA00023271"/>
    </source>
</evidence>
<comment type="catalytic activity">
    <reaction evidence="19">
        <text>ATP + H2O = ADP + phosphate + H(+)</text>
        <dbReference type="Rhea" id="RHEA:13065"/>
        <dbReference type="ChEBI" id="CHEBI:15377"/>
        <dbReference type="ChEBI" id="CHEBI:15378"/>
        <dbReference type="ChEBI" id="CHEBI:30616"/>
        <dbReference type="ChEBI" id="CHEBI:43474"/>
        <dbReference type="ChEBI" id="CHEBI:456216"/>
        <dbReference type="EC" id="5.6.2.3"/>
    </reaction>
</comment>
<feature type="binding site" evidence="21">
    <location>
        <position position="146"/>
    </location>
    <ligand>
        <name>Mg(2+)</name>
        <dbReference type="ChEBI" id="CHEBI:18420"/>
        <label>1</label>
        <note>catalytic</note>
    </ligand>
</feature>
<evidence type="ECO:0000256" key="3">
    <source>
        <dbReference type="ARBA" id="ARBA00004637"/>
    </source>
</evidence>
<dbReference type="Gene3D" id="3.30.540.10">
    <property type="entry name" value="Fructose-1,6-Bisphosphatase, subunit A, domain 1"/>
    <property type="match status" value="1"/>
</dbReference>
<comment type="similarity">
    <text evidence="4">Belongs to the inositol monophosphatase superfamily.</text>
</comment>
<evidence type="ECO:0000256" key="10">
    <source>
        <dbReference type="ARBA" id="ARBA00022840"/>
    </source>
</evidence>
<feature type="binding site" evidence="21">
    <location>
        <position position="148"/>
    </location>
    <ligand>
        <name>Mg(2+)</name>
        <dbReference type="ChEBI" id="CHEBI:18420"/>
        <label>1</label>
        <note>catalytic</note>
    </ligand>
</feature>
<evidence type="ECO:0000256" key="13">
    <source>
        <dbReference type="ARBA" id="ARBA00023121"/>
    </source>
</evidence>
<keyword evidence="10" id="KW-0067">ATP-binding</keyword>
<keyword evidence="17" id="KW-1135">Mitochondrion nucleoid</keyword>
<keyword evidence="22" id="KW-0812">Transmembrane</keyword>
<dbReference type="SUPFAM" id="SSF52540">
    <property type="entry name" value="P-loop containing nucleoside triphosphate hydrolases"/>
    <property type="match status" value="1"/>
</dbReference>
<evidence type="ECO:0000256" key="14">
    <source>
        <dbReference type="ARBA" id="ARBA00023128"/>
    </source>
</evidence>
<keyword evidence="14" id="KW-0496">Mitochondrion</keyword>
<dbReference type="InterPro" id="IPR027417">
    <property type="entry name" value="P-loop_NTPase"/>
</dbReference>
<keyword evidence="15 22" id="KW-0472">Membrane</keyword>
<evidence type="ECO:0000256" key="22">
    <source>
        <dbReference type="SAM" id="Phobius"/>
    </source>
</evidence>
<feature type="binding site" evidence="21">
    <location>
        <position position="105"/>
    </location>
    <ligand>
        <name>Mg(2+)</name>
        <dbReference type="ChEBI" id="CHEBI:18420"/>
        <label>1</label>
        <note>catalytic</note>
    </ligand>
</feature>
<keyword evidence="11 21" id="KW-0460">Magnesium</keyword>
<feature type="transmembrane region" description="Helical" evidence="22">
    <location>
        <begin position="6"/>
        <end position="24"/>
    </location>
</feature>
<dbReference type="PANTHER" id="PTHR12873">
    <property type="entry name" value="T7-LIKE MITOCHONDRIAL DNA HELICASE"/>
    <property type="match status" value="1"/>
</dbReference>
<dbReference type="GO" id="GO:0042645">
    <property type="term" value="C:mitochondrial nucleoid"/>
    <property type="evidence" value="ECO:0007669"/>
    <property type="project" value="UniProtKB-SubCell"/>
</dbReference>
<dbReference type="EMBL" id="GL444701">
    <property type="protein sequence ID" value="EFN60662.1"/>
    <property type="molecule type" value="Genomic_DNA"/>
</dbReference>
<dbReference type="FunFam" id="3.30.540.10:FF:000012">
    <property type="entry name" value="Blast:Putative inositol monophosphatase 3"/>
    <property type="match status" value="1"/>
</dbReference>
<dbReference type="InterPro" id="IPR020550">
    <property type="entry name" value="Inositol_monophosphatase_CS"/>
</dbReference>
<name>E2B0V9_CAMFO</name>
<dbReference type="GO" id="GO:0046872">
    <property type="term" value="F:metal ion binding"/>
    <property type="evidence" value="ECO:0007669"/>
    <property type="project" value="UniProtKB-KW"/>
</dbReference>
<dbReference type="GO" id="GO:0005743">
    <property type="term" value="C:mitochondrial inner membrane"/>
    <property type="evidence" value="ECO:0007669"/>
    <property type="project" value="UniProtKB-SubCell"/>
</dbReference>
<evidence type="ECO:0000256" key="1">
    <source>
        <dbReference type="ARBA" id="ARBA00001946"/>
    </source>
</evidence>
<dbReference type="PROSITE" id="PS00630">
    <property type="entry name" value="IMP_2"/>
    <property type="match status" value="1"/>
</dbReference>
<keyword evidence="13" id="KW-0446">Lipid-binding</keyword>
<proteinExistence type="inferred from homology"/>
<dbReference type="GO" id="GO:0046854">
    <property type="term" value="P:phosphatidylinositol phosphate biosynthetic process"/>
    <property type="evidence" value="ECO:0007669"/>
    <property type="project" value="InterPro"/>
</dbReference>
<feature type="domain" description="SF4 helicase" evidence="23">
    <location>
        <begin position="673"/>
        <end position="925"/>
    </location>
</feature>
<evidence type="ECO:0000256" key="2">
    <source>
        <dbReference type="ARBA" id="ARBA00004436"/>
    </source>
</evidence>
<keyword evidence="8" id="KW-0378">Hydrolase</keyword>
<evidence type="ECO:0000256" key="21">
    <source>
        <dbReference type="PIRSR" id="PIRSR600760-2"/>
    </source>
</evidence>
<evidence type="ECO:0000256" key="4">
    <source>
        <dbReference type="ARBA" id="ARBA00009759"/>
    </source>
</evidence>
<dbReference type="Pfam" id="PF13481">
    <property type="entry name" value="AAA_25"/>
    <property type="match status" value="1"/>
</dbReference>
<dbReference type="FunFam" id="3.40.50.300:FF:000845">
    <property type="entry name" value="Mitochondrial helicase twinkle"/>
    <property type="match status" value="1"/>
</dbReference>
<evidence type="ECO:0000256" key="18">
    <source>
        <dbReference type="ARBA" id="ARBA00044969"/>
    </source>
</evidence>
<evidence type="ECO:0000256" key="8">
    <source>
        <dbReference type="ARBA" id="ARBA00022801"/>
    </source>
</evidence>
<dbReference type="FunCoup" id="E2B0V9">
    <property type="interactions" value="949"/>
</dbReference>
<dbReference type="GO" id="GO:0043139">
    <property type="term" value="F:5'-3' DNA helicase activity"/>
    <property type="evidence" value="ECO:0007669"/>
    <property type="project" value="UniProtKB-EC"/>
</dbReference>
<evidence type="ECO:0000313" key="25">
    <source>
        <dbReference type="Proteomes" id="UP000000311"/>
    </source>
</evidence>
<dbReference type="Gene3D" id="3.40.1360.10">
    <property type="match status" value="1"/>
</dbReference>
<keyword evidence="16" id="KW-0413">Isomerase</keyword>
<evidence type="ECO:0000256" key="6">
    <source>
        <dbReference type="ARBA" id="ARBA00022741"/>
    </source>
</evidence>
<keyword evidence="6" id="KW-0547">Nucleotide-binding</keyword>
<evidence type="ECO:0000256" key="16">
    <source>
        <dbReference type="ARBA" id="ARBA00023235"/>
    </source>
</evidence>
<keyword evidence="25" id="KW-1185">Reference proteome</keyword>
<comment type="subcellular location">
    <subcellularLocation>
        <location evidence="3">Mitochondrion inner membrane</location>
        <topology evidence="3">Peripheral membrane protein</topology>
    </subcellularLocation>
    <subcellularLocation>
        <location evidence="2">Mitochondrion matrix</location>
        <location evidence="2">Mitochondrion nucleoid</location>
    </subcellularLocation>
</comment>
<dbReference type="InterPro" id="IPR007694">
    <property type="entry name" value="DNA_helicase_DnaB-like_C"/>
</dbReference>
<dbReference type="Gene3D" id="3.40.190.80">
    <property type="match status" value="1"/>
</dbReference>
<dbReference type="PROSITE" id="PS51199">
    <property type="entry name" value="SF4_HELICASE"/>
    <property type="match status" value="1"/>
</dbReference>
<dbReference type="EC" id="5.6.2.3" evidence="18"/>
<dbReference type="AlphaFoldDB" id="E2B0V9"/>
<evidence type="ECO:0000256" key="19">
    <source>
        <dbReference type="ARBA" id="ARBA00048954"/>
    </source>
</evidence>
<keyword evidence="22" id="KW-1133">Transmembrane helix</keyword>
<evidence type="ECO:0000256" key="5">
    <source>
        <dbReference type="ARBA" id="ARBA00022723"/>
    </source>
</evidence>
<dbReference type="InterPro" id="IPR027032">
    <property type="entry name" value="Twinkle-like"/>
</dbReference>
<dbReference type="Gene3D" id="3.40.50.300">
    <property type="entry name" value="P-loop containing nucleotide triphosphate hydrolases"/>
    <property type="match status" value="1"/>
</dbReference>
<organism evidence="25">
    <name type="scientific">Camponotus floridanus</name>
    <name type="common">Florida carpenter ant</name>
    <dbReference type="NCBI Taxonomy" id="104421"/>
    <lineage>
        <taxon>Eukaryota</taxon>
        <taxon>Metazoa</taxon>
        <taxon>Ecdysozoa</taxon>
        <taxon>Arthropoda</taxon>
        <taxon>Hexapoda</taxon>
        <taxon>Insecta</taxon>
        <taxon>Pterygota</taxon>
        <taxon>Neoptera</taxon>
        <taxon>Endopterygota</taxon>
        <taxon>Hymenoptera</taxon>
        <taxon>Apocrita</taxon>
        <taxon>Aculeata</taxon>
        <taxon>Formicoidea</taxon>
        <taxon>Formicidae</taxon>
        <taxon>Formicinae</taxon>
        <taxon>Camponotus</taxon>
    </lineage>
</organism>
<dbReference type="Pfam" id="PF00459">
    <property type="entry name" value="Inositol_P"/>
    <property type="match status" value="1"/>
</dbReference>
<dbReference type="CDD" id="cd01122">
    <property type="entry name" value="Twinkle_C"/>
    <property type="match status" value="1"/>
</dbReference>
<evidence type="ECO:0000256" key="11">
    <source>
        <dbReference type="ARBA" id="ARBA00022842"/>
    </source>
</evidence>
<sequence>MGVRTQRIVLCVAVVICGIIYLCANRHRNEKDVSLKQLLAAAIRAAEIGGSEVVAVHDQIKFKIESKGQTREGVNDPVTAADYRSHCAMYRALTESFPGITVISEETSQDCDQIVVENIKNSVKSIDGYNISDDIVNINDITIWIDPLDATKEFTENLLQYVSTMVCIAVKGQPIIGVIYKPFETRQNYSLFWTWTNHGVSRNLKNLPKTKDNKTPVLIVSLSHAGQVKNASKVAFGNNVEIISAAGAGYKFLEVAVDNATAYVHTTAIKKWDICAGTAILNALGGTVTQLYDQQPIYFGANNAKVLTNGLLATMSDHAWYSEKFLHDFPSDFHKLKTDNTSSTINEAVPGFSISQIKQSLRQKQITTVEGHACIVIECPICDFEKLKKAKIYINKTTGYFMCDKCNSKGEWNILEKFLLLKKSSKANNAQELESLRNTMRIHTDYVSKWDNIMKSNQQVADLSPDLYEKVRYTFSLPEISQQDISQLNGVYAAAPSLLYFPLIAFGNITVGYKTLSSESGLEQTVPICNVGGFISYKQKSTRADGTAVIVPTIHDLLALASQKAANMIICLPYNLQNLPQQLLPSLEGFKKLILWFGNDEPSWYTARQFAKKLNEKRCYFVRPIDTQPRPKLAKDKGYDLKSILANAQPIWHKSITTFDDLRQDVLCDLQNIDKVQGVKWKKYPALNRILKGHRRGEFTILTGPTGCGKTTFMSEYSLDLAMQGVNTLWGSFEIRNARLAKTMLQQMAEVSLEDNLDKFNTYADAFNKLPIYFMTFHGQQNIRVVMDAVEHATYVHDIAHVIIDNMQFMMGISDESKHMDRFWKQDKIIAEFRNFATKYNCHVTLVIHPRKEREEELTTLSIFGSAKASQEADNVLIIQDKRLTSLRGKKYLQVAKNRYSGDLGVMVLEFDKTKLSYAQKKKTKAEEAKEGKETLPAGN</sequence>
<keyword evidence="9" id="KW-0347">Helicase</keyword>
<dbReference type="Proteomes" id="UP000000311">
    <property type="component" value="Unassembled WGS sequence"/>
</dbReference>
<keyword evidence="12" id="KW-0809">Transit peptide</keyword>
<protein>
    <recommendedName>
        <fullName evidence="18">DNA 5'-3' helicase</fullName>
        <ecNumber evidence="18">5.6.2.3</ecNumber>
    </recommendedName>
    <alternativeName>
        <fullName evidence="20">Twinkle protein, mitochondrial</fullName>
    </alternativeName>
</protein>
<evidence type="ECO:0000313" key="24">
    <source>
        <dbReference type="EMBL" id="EFN60662.1"/>
    </source>
</evidence>
<reference evidence="24 25" key="1">
    <citation type="journal article" date="2010" name="Science">
        <title>Genomic comparison of the ants Camponotus floridanus and Harpegnathos saltator.</title>
        <authorList>
            <person name="Bonasio R."/>
            <person name="Zhang G."/>
            <person name="Ye C."/>
            <person name="Mutti N.S."/>
            <person name="Fang X."/>
            <person name="Qin N."/>
            <person name="Donahue G."/>
            <person name="Yang P."/>
            <person name="Li Q."/>
            <person name="Li C."/>
            <person name="Zhang P."/>
            <person name="Huang Z."/>
            <person name="Berger S.L."/>
            <person name="Reinberg D."/>
            <person name="Wang J."/>
            <person name="Liebig J."/>
        </authorList>
    </citation>
    <scope>NUCLEOTIDE SEQUENCE [LARGE SCALE GENOMIC DNA]</scope>
    <source>
        <strain evidence="25">C129</strain>
    </source>
</reference>
<dbReference type="InParanoid" id="E2B0V9"/>
<dbReference type="SUPFAM" id="SSF56655">
    <property type="entry name" value="Carbohydrate phosphatase"/>
    <property type="match status" value="1"/>
</dbReference>
<evidence type="ECO:0000256" key="7">
    <source>
        <dbReference type="ARBA" id="ARBA00022792"/>
    </source>
</evidence>
<dbReference type="GO" id="GO:0008289">
    <property type="term" value="F:lipid binding"/>
    <property type="evidence" value="ECO:0007669"/>
    <property type="project" value="UniProtKB-KW"/>
</dbReference>
<dbReference type="GO" id="GO:0005524">
    <property type="term" value="F:ATP binding"/>
    <property type="evidence" value="ECO:0007669"/>
    <property type="project" value="UniProtKB-KW"/>
</dbReference>
<feature type="binding site" evidence="21">
    <location>
        <position position="273"/>
    </location>
    <ligand>
        <name>Mg(2+)</name>
        <dbReference type="ChEBI" id="CHEBI:18420"/>
        <label>1</label>
        <note>catalytic</note>
    </ligand>
</feature>
<accession>E2B0V9</accession>
<comment type="cofactor">
    <cofactor evidence="1 21">
        <name>Mg(2+)</name>
        <dbReference type="ChEBI" id="CHEBI:18420"/>
    </cofactor>
</comment>
<dbReference type="GO" id="GO:0003697">
    <property type="term" value="F:single-stranded DNA binding"/>
    <property type="evidence" value="ECO:0007669"/>
    <property type="project" value="InterPro"/>
</dbReference>
<keyword evidence="7" id="KW-0999">Mitochondrion inner membrane</keyword>
<evidence type="ECO:0000256" key="9">
    <source>
        <dbReference type="ARBA" id="ARBA00022806"/>
    </source>
</evidence>